<proteinExistence type="inferred from homology"/>
<dbReference type="GO" id="GO:0039615">
    <property type="term" value="C:T=1 icosahedral viral capsid"/>
    <property type="evidence" value="ECO:0007669"/>
    <property type="project" value="UniProtKB-KW"/>
</dbReference>
<comment type="similarity">
    <text evidence="2">Belongs to the nanoviridae capsid protein family.</text>
</comment>
<keyword evidence="5 8" id="KW-0167">Capsid protein</keyword>
<dbReference type="Pfam" id="PF04660">
    <property type="entry name" value="Nanovirus_coat"/>
    <property type="match status" value="1"/>
</dbReference>
<keyword evidence="6" id="KW-0946">Virion</keyword>
<dbReference type="InterPro" id="IPR006753">
    <property type="entry name" value="Nanovirus_coat"/>
</dbReference>
<evidence type="ECO:0000256" key="6">
    <source>
        <dbReference type="ARBA" id="ARBA00022844"/>
    </source>
</evidence>
<dbReference type="EMBL" id="JX867544">
    <property type="protein sequence ID" value="AGG38928.1"/>
    <property type="molecule type" value="Genomic_DNA"/>
</dbReference>
<evidence type="ECO:0000256" key="5">
    <source>
        <dbReference type="ARBA" id="ARBA00022561"/>
    </source>
</evidence>
<evidence type="ECO:0000256" key="2">
    <source>
        <dbReference type="ARBA" id="ARBA00008736"/>
    </source>
</evidence>
<comment type="subcellular location">
    <subcellularLocation>
        <location evidence="1">Virion</location>
    </subcellularLocation>
</comment>
<protein>
    <recommendedName>
        <fullName evidence="3">Capsid protein</fullName>
    </recommendedName>
    <alternativeName>
        <fullName evidence="7">Coat protein</fullName>
    </alternativeName>
</protein>
<evidence type="ECO:0000256" key="1">
    <source>
        <dbReference type="ARBA" id="ARBA00004328"/>
    </source>
</evidence>
<evidence type="ECO:0000256" key="7">
    <source>
        <dbReference type="ARBA" id="ARBA00031336"/>
    </source>
</evidence>
<evidence type="ECO:0000256" key="3">
    <source>
        <dbReference type="ARBA" id="ARBA00018091"/>
    </source>
</evidence>
<organism evidence="8">
    <name type="scientific">Cardamom bushy dwarf virus</name>
    <dbReference type="NCBI Taxonomy" id="262588"/>
    <lineage>
        <taxon>Viruses</taxon>
        <taxon>Monodnaviria</taxon>
        <taxon>Shotokuvirae</taxon>
        <taxon>Cressdnaviricota</taxon>
        <taxon>Arfiviricetes</taxon>
        <taxon>Mulpavirales</taxon>
        <taxon>Nanoviridae</taxon>
        <taxon>Babuvirus</taxon>
        <taxon>Babuvirus cardamomi</taxon>
    </lineage>
</organism>
<evidence type="ECO:0000256" key="4">
    <source>
        <dbReference type="ARBA" id="ARBA00022431"/>
    </source>
</evidence>
<evidence type="ECO:0000313" key="8">
    <source>
        <dbReference type="EMBL" id="AGG38928.1"/>
    </source>
</evidence>
<sequence>MARFPKRSIKKRRPVRRKYGSKAAVSHDYAADVSFIVPENTIKLFRIEPTDKTLPRYFIWKMFMPLVCKIRPGKLLHWAMIKSTWNILDPSTVLDAPGLFIKPVNSHLVKLVCSGEVLAPVGTGASEIECLIRKTTVLRRNVTEVDFLYLAFYCTSGVSINYQNRITYHV</sequence>
<gene>
    <name evidence="8" type="primary">CP</name>
</gene>
<name>M1ST65_9VIRU</name>
<accession>M1ST65</accession>
<keyword evidence="4" id="KW-1140">T=1 icosahedral capsid protein</keyword>
<reference evidence="8" key="1">
    <citation type="submission" date="2012-09" db="EMBL/GenBank/DDBJ databases">
        <title>Molecular characterization of cardamom bushy dwarf virus.</title>
        <authorList>
            <person name="Shilpi S."/>
            <person name="Mandal B."/>
        </authorList>
    </citation>
    <scope>NUCLEOTIDE SEQUENCE</scope>
</reference>